<comment type="subcellular location">
    <subcellularLocation>
        <location evidence="8">Cell membrane</location>
        <topology evidence="8">Single-pass type II membrane protein</topology>
    </subcellularLocation>
    <subcellularLocation>
        <location evidence="1">Membrane</location>
    </subcellularLocation>
    <text evidence="8">Localizes to the division septum.</text>
</comment>
<feature type="transmembrane region" description="Helical" evidence="8">
    <location>
        <begin position="30"/>
        <end position="47"/>
    </location>
</feature>
<dbReference type="GO" id="GO:0043093">
    <property type="term" value="P:FtsZ-dependent cytokinesis"/>
    <property type="evidence" value="ECO:0007669"/>
    <property type="project" value="UniProtKB-UniRule"/>
</dbReference>
<dbReference type="PANTHER" id="PTHR37820">
    <property type="entry name" value="CELL DIVISION PROTEIN DIVIB"/>
    <property type="match status" value="1"/>
</dbReference>
<dbReference type="AlphaFoldDB" id="A0A9J6RDB0"/>
<keyword evidence="7 8" id="KW-0131">Cell cycle</keyword>
<dbReference type="HAMAP" id="MF_00912">
    <property type="entry name" value="DivIB"/>
    <property type="match status" value="1"/>
</dbReference>
<dbReference type="GO" id="GO:0005886">
    <property type="term" value="C:plasma membrane"/>
    <property type="evidence" value="ECO:0007669"/>
    <property type="project" value="UniProtKB-SubCell"/>
</dbReference>
<evidence type="ECO:0000313" key="10">
    <source>
        <dbReference type="EMBL" id="MCZ0703339.1"/>
    </source>
</evidence>
<sequence>MSENKRNVISIEDRIPKLKEARKKKTNRRLIFYVFLFFSLISIVIYLQSPLSYVGNIEIIGNRYVSAEEIIKYSKLSSETNIWGVSTEEVSERISQHRELNEVEVSRVFPNTIEIHVSELDKIAYLNNGDNFHPLLENGKKLDALRIVNIQGDAPILYNFTDNEYLIALASELKELSPSIHALISEIYWEPSESNPHQVLLYMIDGHQVETTIRNFANYLSSYPSIASQLDDNQLGVIRIGEGGAVFQSYRPETDEVTEVYEEYQEHEGHDVMNEENEDEIEG</sequence>
<accession>A0A9J6RDB0</accession>
<dbReference type="PANTHER" id="PTHR37820:SF1">
    <property type="entry name" value="CELL DIVISION PROTEIN FTSQ"/>
    <property type="match status" value="1"/>
</dbReference>
<organism evidence="10 11">
    <name type="scientific">Natronobacillus azotifigens</name>
    <dbReference type="NCBI Taxonomy" id="472978"/>
    <lineage>
        <taxon>Bacteria</taxon>
        <taxon>Bacillati</taxon>
        <taxon>Bacillota</taxon>
        <taxon>Bacilli</taxon>
        <taxon>Bacillales</taxon>
        <taxon>Bacillaceae</taxon>
        <taxon>Natronobacillus</taxon>
    </lineage>
</organism>
<keyword evidence="2 8" id="KW-1003">Cell membrane</keyword>
<dbReference type="EMBL" id="JAPRAT010000016">
    <property type="protein sequence ID" value="MCZ0703339.1"/>
    <property type="molecule type" value="Genomic_DNA"/>
</dbReference>
<keyword evidence="3 8" id="KW-0132">Cell division</keyword>
<dbReference type="GO" id="GO:0032153">
    <property type="term" value="C:cell division site"/>
    <property type="evidence" value="ECO:0007669"/>
    <property type="project" value="UniProtKB-UniRule"/>
</dbReference>
<keyword evidence="6 8" id="KW-0472">Membrane</keyword>
<evidence type="ECO:0000256" key="6">
    <source>
        <dbReference type="ARBA" id="ARBA00023136"/>
    </source>
</evidence>
<keyword evidence="5 8" id="KW-1133">Transmembrane helix</keyword>
<evidence type="ECO:0000259" key="9">
    <source>
        <dbReference type="PROSITE" id="PS51779"/>
    </source>
</evidence>
<comment type="function">
    <text evidence="8">Cell division protein that may be involved in stabilizing or promoting the assembly of the division complex.</text>
</comment>
<evidence type="ECO:0000256" key="4">
    <source>
        <dbReference type="ARBA" id="ARBA00022692"/>
    </source>
</evidence>
<dbReference type="Gene3D" id="3.10.20.310">
    <property type="entry name" value="membrane protein fhac"/>
    <property type="match status" value="1"/>
</dbReference>
<dbReference type="InterPro" id="IPR005548">
    <property type="entry name" value="Cell_div_FtsQ/DivIB_C"/>
</dbReference>
<dbReference type="PROSITE" id="PS51779">
    <property type="entry name" value="POTRA"/>
    <property type="match status" value="1"/>
</dbReference>
<gene>
    <name evidence="8" type="primary">divIB</name>
    <name evidence="10" type="ORF">OWO01_08940</name>
</gene>
<evidence type="ECO:0000313" key="11">
    <source>
        <dbReference type="Proteomes" id="UP001084197"/>
    </source>
</evidence>
<evidence type="ECO:0000256" key="1">
    <source>
        <dbReference type="ARBA" id="ARBA00004370"/>
    </source>
</evidence>
<evidence type="ECO:0000256" key="5">
    <source>
        <dbReference type="ARBA" id="ARBA00022989"/>
    </source>
</evidence>
<dbReference type="InterPro" id="IPR050487">
    <property type="entry name" value="FtsQ_DivIB"/>
</dbReference>
<comment type="similarity">
    <text evidence="8">Belongs to the FtsQ/DivIB family. DivIB subfamily.</text>
</comment>
<dbReference type="Pfam" id="PF03799">
    <property type="entry name" value="FtsQ_DivIB_C"/>
    <property type="match status" value="1"/>
</dbReference>
<dbReference type="RefSeq" id="WP_268780111.1">
    <property type="nucleotide sequence ID" value="NZ_JAPRAT010000016.1"/>
</dbReference>
<proteinExistence type="inferred from homology"/>
<name>A0A9J6RDB0_9BACI</name>
<dbReference type="InterPro" id="IPR026580">
    <property type="entry name" value="DivIB"/>
</dbReference>
<feature type="domain" description="POTRA" evidence="9">
    <location>
        <begin position="52"/>
        <end position="120"/>
    </location>
</feature>
<dbReference type="Proteomes" id="UP001084197">
    <property type="component" value="Unassembled WGS sequence"/>
</dbReference>
<protein>
    <recommendedName>
        <fullName evidence="8">Cell division protein DivIB</fullName>
    </recommendedName>
</protein>
<evidence type="ECO:0000256" key="7">
    <source>
        <dbReference type="ARBA" id="ARBA00023306"/>
    </source>
</evidence>
<evidence type="ECO:0000256" key="3">
    <source>
        <dbReference type="ARBA" id="ARBA00022618"/>
    </source>
</evidence>
<keyword evidence="11" id="KW-1185">Reference proteome</keyword>
<dbReference type="InterPro" id="IPR034746">
    <property type="entry name" value="POTRA"/>
</dbReference>
<dbReference type="InterPro" id="IPR013685">
    <property type="entry name" value="POTRA_FtsQ_type"/>
</dbReference>
<comment type="caution">
    <text evidence="10">The sequence shown here is derived from an EMBL/GenBank/DDBJ whole genome shotgun (WGS) entry which is preliminary data.</text>
</comment>
<keyword evidence="4 8" id="KW-0812">Transmembrane</keyword>
<evidence type="ECO:0000256" key="2">
    <source>
        <dbReference type="ARBA" id="ARBA00022475"/>
    </source>
</evidence>
<dbReference type="Gene3D" id="3.40.50.10960">
    <property type="match status" value="1"/>
</dbReference>
<dbReference type="Pfam" id="PF08478">
    <property type="entry name" value="POTRA_1"/>
    <property type="match status" value="1"/>
</dbReference>
<evidence type="ECO:0000256" key="8">
    <source>
        <dbReference type="HAMAP-Rule" id="MF_00912"/>
    </source>
</evidence>
<reference evidence="10" key="1">
    <citation type="submission" date="2022-11" db="EMBL/GenBank/DDBJ databases">
        <title>WGS of Natronobacillus azotifigens 24KS-1, an anaerobic diazotrophic haloalkaliphile from soda-rich habitats.</title>
        <authorList>
            <person name="Sorokin D.Y."/>
            <person name="Merkel A.Y."/>
        </authorList>
    </citation>
    <scope>NUCLEOTIDE SEQUENCE</scope>
    <source>
        <strain evidence="10">24KS-1</strain>
    </source>
</reference>